<evidence type="ECO:0000256" key="2">
    <source>
        <dbReference type="ARBA" id="ARBA00006824"/>
    </source>
</evidence>
<dbReference type="GO" id="GO:0005737">
    <property type="term" value="C:cytoplasm"/>
    <property type="evidence" value="ECO:0007669"/>
    <property type="project" value="TreeGrafter"/>
</dbReference>
<comment type="subcellular location">
    <subcellularLocation>
        <location evidence="1">Membrane</location>
        <topology evidence="1">Multi-pass membrane protein</topology>
    </subcellularLocation>
</comment>
<evidence type="ECO:0000256" key="4">
    <source>
        <dbReference type="ARBA" id="ARBA00022989"/>
    </source>
</evidence>
<keyword evidence="9" id="KW-1185">Reference proteome</keyword>
<dbReference type="Pfam" id="PF04117">
    <property type="entry name" value="Mpv17_PMP22"/>
    <property type="match status" value="1"/>
</dbReference>
<comment type="caution">
    <text evidence="8">The sequence shown here is derived from an EMBL/GenBank/DDBJ whole genome shotgun (WGS) entry which is preliminary data.</text>
</comment>
<reference evidence="8 9" key="1">
    <citation type="journal article" date="2019" name="Nat. Plants">
        <title>Stout camphor tree genome fills gaps in understanding of flowering plant genome evolution.</title>
        <authorList>
            <person name="Chaw S.M."/>
            <person name="Liu Y.C."/>
            <person name="Wu Y.W."/>
            <person name="Wang H.Y."/>
            <person name="Lin C.I."/>
            <person name="Wu C.S."/>
            <person name="Ke H.M."/>
            <person name="Chang L.Y."/>
            <person name="Hsu C.Y."/>
            <person name="Yang H.T."/>
            <person name="Sudianto E."/>
            <person name="Hsu M.H."/>
            <person name="Wu K.P."/>
            <person name="Wang L.N."/>
            <person name="Leebens-Mack J.H."/>
            <person name="Tsai I.J."/>
        </authorList>
    </citation>
    <scope>NUCLEOTIDE SEQUENCE [LARGE SCALE GENOMIC DNA]</scope>
    <source>
        <strain evidence="9">cv. Chaw 1501</strain>
        <tissue evidence="8">Young leaves</tissue>
    </source>
</reference>
<feature type="region of interest" description="Disordered" evidence="7">
    <location>
        <begin position="21"/>
        <end position="40"/>
    </location>
</feature>
<dbReference type="InterPro" id="IPR007248">
    <property type="entry name" value="Mpv17_PMP22"/>
</dbReference>
<evidence type="ECO:0000256" key="3">
    <source>
        <dbReference type="ARBA" id="ARBA00022692"/>
    </source>
</evidence>
<evidence type="ECO:0000313" key="8">
    <source>
        <dbReference type="EMBL" id="RWR96301.1"/>
    </source>
</evidence>
<sequence length="221" mass="24904">MGALGNGGFWWKFPPRDHRFRSGRSRSSSSSNGSDHPISGGGSSFNFPLKSASTAASLALTGDTIAQIRDRYKLLDRSDSKNKDVMSALLSNYDWLRALRMMSYGFLLYGPGSHAWYQYLDHRFPKPTFGNLSMKVLLNQIVLGPCVIAVVFAWNNLWKGKLSQLPVMYQKDALPTLVYGFRFWIPASVLNFWAVPLQARVAFMSTCAIFWNFYLSSTMSK</sequence>
<accession>A0A3S3R922</accession>
<dbReference type="AlphaFoldDB" id="A0A3S3R922"/>
<dbReference type="STRING" id="337451.A0A3S3R922"/>
<keyword evidence="3 6" id="KW-0812">Transmembrane</keyword>
<organism evidence="8 9">
    <name type="scientific">Cinnamomum micranthum f. kanehirae</name>
    <dbReference type="NCBI Taxonomy" id="337451"/>
    <lineage>
        <taxon>Eukaryota</taxon>
        <taxon>Viridiplantae</taxon>
        <taxon>Streptophyta</taxon>
        <taxon>Embryophyta</taxon>
        <taxon>Tracheophyta</taxon>
        <taxon>Spermatophyta</taxon>
        <taxon>Magnoliopsida</taxon>
        <taxon>Magnoliidae</taxon>
        <taxon>Laurales</taxon>
        <taxon>Lauraceae</taxon>
        <taxon>Cinnamomum</taxon>
    </lineage>
</organism>
<evidence type="ECO:0000313" key="9">
    <source>
        <dbReference type="Proteomes" id="UP000283530"/>
    </source>
</evidence>
<protein>
    <submittedName>
        <fullName evidence="8">Protein Mpv17</fullName>
    </submittedName>
</protein>
<feature type="transmembrane region" description="Helical" evidence="6">
    <location>
        <begin position="137"/>
        <end position="157"/>
    </location>
</feature>
<evidence type="ECO:0000256" key="5">
    <source>
        <dbReference type="ARBA" id="ARBA00023136"/>
    </source>
</evidence>
<keyword evidence="5 6" id="KW-0472">Membrane</keyword>
<evidence type="ECO:0000256" key="6">
    <source>
        <dbReference type="RuleBase" id="RU363053"/>
    </source>
</evidence>
<feature type="compositionally biased region" description="Low complexity" evidence="7">
    <location>
        <begin position="25"/>
        <end position="34"/>
    </location>
</feature>
<dbReference type="OrthoDB" id="430207at2759"/>
<evidence type="ECO:0000256" key="1">
    <source>
        <dbReference type="ARBA" id="ARBA00004141"/>
    </source>
</evidence>
<evidence type="ECO:0000256" key="7">
    <source>
        <dbReference type="SAM" id="MobiDB-lite"/>
    </source>
</evidence>
<dbReference type="EMBL" id="QPKB01000012">
    <property type="protein sequence ID" value="RWR96301.1"/>
    <property type="molecule type" value="Genomic_DNA"/>
</dbReference>
<keyword evidence="4 6" id="KW-1133">Transmembrane helix</keyword>
<feature type="transmembrane region" description="Helical" evidence="6">
    <location>
        <begin position="177"/>
        <end position="195"/>
    </location>
</feature>
<name>A0A3S3R922_9MAGN</name>
<dbReference type="PANTHER" id="PTHR11266">
    <property type="entry name" value="PEROXISOMAL MEMBRANE PROTEIN 2, PXMP2 MPV17"/>
    <property type="match status" value="1"/>
</dbReference>
<gene>
    <name evidence="8" type="ORF">CKAN_02568300</name>
</gene>
<dbReference type="Proteomes" id="UP000283530">
    <property type="component" value="Unassembled WGS sequence"/>
</dbReference>
<dbReference type="GO" id="GO:0016020">
    <property type="term" value="C:membrane"/>
    <property type="evidence" value="ECO:0007669"/>
    <property type="project" value="UniProtKB-SubCell"/>
</dbReference>
<comment type="similarity">
    <text evidence="2 6">Belongs to the peroxisomal membrane protein PXMP2/4 family.</text>
</comment>
<proteinExistence type="inferred from homology"/>
<dbReference type="PANTHER" id="PTHR11266:SF91">
    <property type="entry name" value="EXPRESSED PROTEIN"/>
    <property type="match status" value="1"/>
</dbReference>